<dbReference type="STRING" id="456900.A0A151IQ31"/>
<organism evidence="1 2">
    <name type="scientific">Cyphomyrmex costatus</name>
    <dbReference type="NCBI Taxonomy" id="456900"/>
    <lineage>
        <taxon>Eukaryota</taxon>
        <taxon>Metazoa</taxon>
        <taxon>Ecdysozoa</taxon>
        <taxon>Arthropoda</taxon>
        <taxon>Hexapoda</taxon>
        <taxon>Insecta</taxon>
        <taxon>Pterygota</taxon>
        <taxon>Neoptera</taxon>
        <taxon>Endopterygota</taxon>
        <taxon>Hymenoptera</taxon>
        <taxon>Apocrita</taxon>
        <taxon>Aculeata</taxon>
        <taxon>Formicoidea</taxon>
        <taxon>Formicidae</taxon>
        <taxon>Myrmicinae</taxon>
        <taxon>Cyphomyrmex</taxon>
    </lineage>
</organism>
<dbReference type="EMBL" id="KQ976795">
    <property type="protein sequence ID" value="KYN08255.1"/>
    <property type="molecule type" value="Genomic_DNA"/>
</dbReference>
<dbReference type="Proteomes" id="UP000078542">
    <property type="component" value="Unassembled WGS sequence"/>
</dbReference>
<sequence length="231" mass="27656">MKPFLKEQYFIHFLSLHCAIRIFICDELIEKYIDYAHELLMYFVSEFGNLYGYKYINHNIHNLIHLTSDVRKFDSLDKFSCFPFENYMHKIKMMLKTSNKPLSQFIKRVNEFDTYASNKIEQKFYLKENGLKCNIISKQVTYELALKAEKDAVATSESENDRKLGKRKVKSKKCNNYVDYVGPPKLISYKKSNNTAEAFKTAFPRITEKDFEYLIMEWFRFANVRKRRKQT</sequence>
<proteinExistence type="predicted"/>
<name>A0A151IQ31_9HYME</name>
<protein>
    <recommendedName>
        <fullName evidence="3">DUF4218 domain-containing protein</fullName>
    </recommendedName>
</protein>
<dbReference type="AlphaFoldDB" id="A0A151IQ31"/>
<accession>A0A151IQ31</accession>
<keyword evidence="2" id="KW-1185">Reference proteome</keyword>
<reference evidence="1 2" key="1">
    <citation type="submission" date="2016-03" db="EMBL/GenBank/DDBJ databases">
        <title>Cyphomyrmex costatus WGS genome.</title>
        <authorList>
            <person name="Nygaard S."/>
            <person name="Hu H."/>
            <person name="Boomsma J."/>
            <person name="Zhang G."/>
        </authorList>
    </citation>
    <scope>NUCLEOTIDE SEQUENCE [LARGE SCALE GENOMIC DNA]</scope>
    <source>
        <strain evidence="1">MS0001</strain>
        <tissue evidence="1">Whole body</tissue>
    </source>
</reference>
<evidence type="ECO:0000313" key="1">
    <source>
        <dbReference type="EMBL" id="KYN08255.1"/>
    </source>
</evidence>
<dbReference type="PANTHER" id="PTHR33053">
    <property type="entry name" value="PROTEIN, PUTATIVE-RELATED"/>
    <property type="match status" value="1"/>
</dbReference>
<evidence type="ECO:0000313" key="2">
    <source>
        <dbReference type="Proteomes" id="UP000078542"/>
    </source>
</evidence>
<gene>
    <name evidence="1" type="ORF">ALC62_00766</name>
</gene>
<evidence type="ECO:0008006" key="3">
    <source>
        <dbReference type="Google" id="ProtNLM"/>
    </source>
</evidence>